<dbReference type="InterPro" id="IPR029052">
    <property type="entry name" value="Metallo-depent_PP-like"/>
</dbReference>
<feature type="region of interest" description="Disordered" evidence="3">
    <location>
        <begin position="551"/>
        <end position="607"/>
    </location>
</feature>
<dbReference type="GO" id="GO:0016787">
    <property type="term" value="F:hydrolase activity"/>
    <property type="evidence" value="ECO:0007669"/>
    <property type="project" value="UniProtKB-KW"/>
</dbReference>
<dbReference type="InterPro" id="IPR004843">
    <property type="entry name" value="Calcineurin-like_PHP"/>
</dbReference>
<dbReference type="EMBL" id="CAJNNV010032119">
    <property type="protein sequence ID" value="CAE8639001.1"/>
    <property type="molecule type" value="Genomic_DNA"/>
</dbReference>
<feature type="non-terminal residue" evidence="5">
    <location>
        <position position="1"/>
    </location>
</feature>
<keyword evidence="6" id="KW-1185">Reference proteome</keyword>
<dbReference type="PANTHER" id="PTHR10161">
    <property type="entry name" value="TARTRATE-RESISTANT ACID PHOSPHATASE TYPE 5"/>
    <property type="match status" value="1"/>
</dbReference>
<evidence type="ECO:0000256" key="1">
    <source>
        <dbReference type="ARBA" id="ARBA00022729"/>
    </source>
</evidence>
<gene>
    <name evidence="5" type="ORF">PGLA1383_LOCUS54078</name>
</gene>
<keyword evidence="2" id="KW-0378">Hydrolase</keyword>
<name>A0A813HNK7_POLGL</name>
<dbReference type="Proteomes" id="UP000654075">
    <property type="component" value="Unassembled WGS sequence"/>
</dbReference>
<feature type="compositionally biased region" description="Polar residues" evidence="3">
    <location>
        <begin position="561"/>
        <end position="588"/>
    </location>
</feature>
<keyword evidence="1" id="KW-0732">Signal</keyword>
<dbReference type="InterPro" id="IPR051558">
    <property type="entry name" value="Metallophosphoesterase_PAP"/>
</dbReference>
<dbReference type="Pfam" id="PF00149">
    <property type="entry name" value="Metallophos"/>
    <property type="match status" value="1"/>
</dbReference>
<reference evidence="5" key="1">
    <citation type="submission" date="2021-02" db="EMBL/GenBank/DDBJ databases">
        <authorList>
            <person name="Dougan E. K."/>
            <person name="Rhodes N."/>
            <person name="Thang M."/>
            <person name="Chan C."/>
        </authorList>
    </citation>
    <scope>NUCLEOTIDE SEQUENCE</scope>
</reference>
<evidence type="ECO:0000256" key="3">
    <source>
        <dbReference type="SAM" id="MobiDB-lite"/>
    </source>
</evidence>
<accession>A0A813HNK7</accession>
<dbReference type="OrthoDB" id="411211at2759"/>
<evidence type="ECO:0000313" key="5">
    <source>
        <dbReference type="EMBL" id="CAE8639001.1"/>
    </source>
</evidence>
<evidence type="ECO:0000259" key="4">
    <source>
        <dbReference type="Pfam" id="PF00149"/>
    </source>
</evidence>
<organism evidence="5 6">
    <name type="scientific">Polarella glacialis</name>
    <name type="common">Dinoflagellate</name>
    <dbReference type="NCBI Taxonomy" id="89957"/>
    <lineage>
        <taxon>Eukaryota</taxon>
        <taxon>Sar</taxon>
        <taxon>Alveolata</taxon>
        <taxon>Dinophyceae</taxon>
        <taxon>Suessiales</taxon>
        <taxon>Suessiaceae</taxon>
        <taxon>Polarella</taxon>
    </lineage>
</organism>
<dbReference type="SUPFAM" id="SSF56300">
    <property type="entry name" value="Metallo-dependent phosphatases"/>
    <property type="match status" value="1"/>
</dbReference>
<dbReference type="AlphaFoldDB" id="A0A813HNK7"/>
<comment type="caution">
    <text evidence="5">The sequence shown here is derived from an EMBL/GenBank/DDBJ whole genome shotgun (WGS) entry which is preliminary data.</text>
</comment>
<evidence type="ECO:0000256" key="2">
    <source>
        <dbReference type="ARBA" id="ARBA00022801"/>
    </source>
</evidence>
<dbReference type="PANTHER" id="PTHR10161:SF14">
    <property type="entry name" value="TARTRATE-RESISTANT ACID PHOSPHATASE TYPE 5"/>
    <property type="match status" value="1"/>
</dbReference>
<evidence type="ECO:0000313" key="6">
    <source>
        <dbReference type="Proteomes" id="UP000654075"/>
    </source>
</evidence>
<feature type="domain" description="Calcineurin-like phosphoesterase" evidence="4">
    <location>
        <begin position="240"/>
        <end position="462"/>
    </location>
</feature>
<proteinExistence type="predicted"/>
<dbReference type="Gene3D" id="3.60.21.10">
    <property type="match status" value="1"/>
</dbReference>
<sequence>HPSIKTQDSCYSFVGICVSHPALVSASLLASRSMSSLGGLSGCRSSSMMLVAIAASLLLAVLASAEPPHPAVAVPAHGPDAWQEDLEAGDECAETADRDCALNALQLQSSKETRRAVVGAGANASVGKMDLRAMGPPATAMAYKGMAWPDMSVTESAHVFAIGDWGGMDGSLERSNGKKLYNIFHMDPGPHPYPRPRWDKDHKTLLCNSGDFRNCFKGLHCPAGCQFVNDVDTKPQQLVAEAFKARAALYKPQYVLNVGDNFYWGGIETKCGSDMQKIHPTTKHQFDQVFETIYDGSDLSDKPWFSVLGNHDWGGRLYANGWDQQIAYTWASKRWVMPSVYWSQHVKYPDQNFSMDYFMIDSNVHDAKPPIKDMGHNICSWYNKQEDDCSVTGGPRSPLECAGWFEALWKEQTVWLEEKLANSEADWKVIVTHFPCGHMAEFYTGLHTKYGLDLLVTGHRHDQELWPAERLGGLTCFVTGGGGGVTSEASPTDTSEWYGKEQYGGIEVGTQYGFFDLTVSKSQILIESINYEGKVVGKAVVLPSSMAATTTTTAAGERSMDSNSTEPEVLSRSNSTEPEVLSRQNSTEPEVRMVNSIYYPEPEIDQE</sequence>
<protein>
    <recommendedName>
        <fullName evidence="4">Calcineurin-like phosphoesterase domain-containing protein</fullName>
    </recommendedName>
</protein>